<gene>
    <name evidence="3" type="ORF">QPX45_06420</name>
</gene>
<organism evidence="3 4">
    <name type="scientific">Corynebacterium propinquum</name>
    <dbReference type="NCBI Taxonomy" id="43769"/>
    <lineage>
        <taxon>Bacteria</taxon>
        <taxon>Bacillati</taxon>
        <taxon>Actinomycetota</taxon>
        <taxon>Actinomycetes</taxon>
        <taxon>Mycobacteriales</taxon>
        <taxon>Corynebacteriaceae</taxon>
        <taxon>Corynebacterium</taxon>
    </lineage>
</organism>
<keyword evidence="1" id="KW-0812">Transmembrane</keyword>
<dbReference type="EMBL" id="JASNVK010000009">
    <property type="protein sequence ID" value="MDK4300882.1"/>
    <property type="molecule type" value="Genomic_DNA"/>
</dbReference>
<evidence type="ECO:0000313" key="3">
    <source>
        <dbReference type="EMBL" id="MDK4300882.1"/>
    </source>
</evidence>
<name>A0ABT7G3Y9_9CORY</name>
<dbReference type="Pfam" id="PF02661">
    <property type="entry name" value="Fic"/>
    <property type="match status" value="1"/>
</dbReference>
<protein>
    <submittedName>
        <fullName evidence="3">Fic family protein</fullName>
    </submittedName>
</protein>
<dbReference type="Gene3D" id="1.10.3290.10">
    <property type="entry name" value="Fido-like domain"/>
    <property type="match status" value="1"/>
</dbReference>
<keyword evidence="1" id="KW-1133">Transmembrane helix</keyword>
<proteinExistence type="predicted"/>
<feature type="transmembrane region" description="Helical" evidence="1">
    <location>
        <begin position="20"/>
        <end position="42"/>
    </location>
</feature>
<evidence type="ECO:0000313" key="4">
    <source>
        <dbReference type="Proteomes" id="UP001243856"/>
    </source>
</evidence>
<dbReference type="SUPFAM" id="SSF140931">
    <property type="entry name" value="Fic-like"/>
    <property type="match status" value="1"/>
</dbReference>
<dbReference type="RefSeq" id="WP_249606574.1">
    <property type="nucleotide sequence ID" value="NZ_CP091865.1"/>
</dbReference>
<keyword evidence="1" id="KW-0472">Membrane</keyword>
<evidence type="ECO:0000256" key="1">
    <source>
        <dbReference type="SAM" id="Phobius"/>
    </source>
</evidence>
<dbReference type="PROSITE" id="PS51459">
    <property type="entry name" value="FIDO"/>
    <property type="match status" value="1"/>
</dbReference>
<sequence>MNQGLVPAPAGFQGPGPPPILVVGTGILAVGFCFVVNAINLVDVIHSAGTVFENLQCSRAATQSFIAGGDTSGITSRADLELLKDLSDAAQIITRAHNSHEQLTPQTIIAINQAMTRSAALQPGVFRSDSDNIGVATRYGDHRPKAATEADLHSIITEARNQPADKAAATLFVLLAKAQPFGDGNKRTALLAANLLLLPERKILTVPYSDQDLSVSETFNDLLARAYIYDDVAACVEYLVREGVSTL</sequence>
<dbReference type="Proteomes" id="UP001243856">
    <property type="component" value="Unassembled WGS sequence"/>
</dbReference>
<evidence type="ECO:0000259" key="2">
    <source>
        <dbReference type="PROSITE" id="PS51459"/>
    </source>
</evidence>
<dbReference type="InterPro" id="IPR036597">
    <property type="entry name" value="Fido-like_dom_sf"/>
</dbReference>
<feature type="domain" description="Fido" evidence="2">
    <location>
        <begin position="103"/>
        <end position="241"/>
    </location>
</feature>
<comment type="caution">
    <text evidence="3">The sequence shown here is derived from an EMBL/GenBank/DDBJ whole genome shotgun (WGS) entry which is preliminary data.</text>
</comment>
<dbReference type="InterPro" id="IPR003812">
    <property type="entry name" value="Fido"/>
</dbReference>
<reference evidence="3 4" key="1">
    <citation type="submission" date="2023-05" db="EMBL/GenBank/DDBJ databases">
        <title>Metabolic capabilities are highly conserved among human nasal-associated Corynebacterium species in pangenomic analyses.</title>
        <authorList>
            <person name="Tran T.H."/>
            <person name="Roberts A.Q."/>
            <person name="Escapa I.F."/>
            <person name="Gao W."/>
            <person name="Conlan S."/>
            <person name="Kong H."/>
            <person name="Segre J.A."/>
            <person name="Kelly M.S."/>
            <person name="Lemon K.P."/>
        </authorList>
    </citation>
    <scope>NUCLEOTIDE SEQUENCE [LARGE SCALE GENOMIC DNA]</scope>
    <source>
        <strain evidence="3 4">KPL2811</strain>
    </source>
</reference>
<keyword evidence="4" id="KW-1185">Reference proteome</keyword>
<accession>A0ABT7G3Y9</accession>